<evidence type="ECO:0008006" key="4">
    <source>
        <dbReference type="Google" id="ProtNLM"/>
    </source>
</evidence>
<dbReference type="RefSeq" id="WP_247570144.1">
    <property type="nucleotide sequence ID" value="NZ_CATZAT010000005.1"/>
</dbReference>
<evidence type="ECO:0000256" key="1">
    <source>
        <dbReference type="SAM" id="MobiDB-lite"/>
    </source>
</evidence>
<proteinExistence type="predicted"/>
<feature type="region of interest" description="Disordered" evidence="1">
    <location>
        <begin position="332"/>
        <end position="358"/>
    </location>
</feature>
<sequence length="358" mass="41675">MTTKRDERSEKARRALLDGCIARYHDWRLNPQIASDADLPIVEDIILSWDVVEKIKRLKEPLFPQRLGGAHSSVWYEQTLLGKKFLLLGKIDFLAIQSAFPHHQLHPYVGLAEKYSAHVENLQSPQSRQDFDELNLCAKRLKSESLSSVTQKRCETFLKRTRENSRSLSNYVGKLWQKYEHLLVVHLDVGYNRFWLAQSNGAINVTFEEAQIHREALFLHLKRKFPYKLRGFVWRLEHSESRSFHFQLLLFFETSEIYRSIDIAWRVGELWRNQITCGKGMYFNRNVSEFLHPGIGLISSTSKENVAALKKEVIPRLMEPGKLIRLAIPGARTFDKGNMPKPDKRKRGRPATKSQYGQ</sequence>
<name>A0ABC8QCT9_9RALS</name>
<protein>
    <recommendedName>
        <fullName evidence="4">Inovirus Gp2 family protein</fullName>
    </recommendedName>
</protein>
<comment type="caution">
    <text evidence="2">The sequence shown here is derived from an EMBL/GenBank/DDBJ whole genome shotgun (WGS) entry which is preliminary data.</text>
</comment>
<keyword evidence="3" id="KW-1185">Reference proteome</keyword>
<dbReference type="EMBL" id="CATZAT010000005">
    <property type="protein sequence ID" value="CAJ0792819.1"/>
    <property type="molecule type" value="Genomic_DNA"/>
</dbReference>
<organism evidence="2 3">
    <name type="scientific">Ralstonia holmesii</name>
    <dbReference type="NCBI Taxonomy" id="3058602"/>
    <lineage>
        <taxon>Bacteria</taxon>
        <taxon>Pseudomonadati</taxon>
        <taxon>Pseudomonadota</taxon>
        <taxon>Betaproteobacteria</taxon>
        <taxon>Burkholderiales</taxon>
        <taxon>Burkholderiaceae</taxon>
        <taxon>Ralstonia</taxon>
    </lineage>
</organism>
<accession>A0ABC8QCT9</accession>
<dbReference type="Proteomes" id="UP001189663">
    <property type="component" value="Unassembled WGS sequence"/>
</dbReference>
<evidence type="ECO:0000313" key="3">
    <source>
        <dbReference type="Proteomes" id="UP001189663"/>
    </source>
</evidence>
<dbReference type="AlphaFoldDB" id="A0ABC8QCT9"/>
<gene>
    <name evidence="2" type="ORF">LMG18096_02734</name>
</gene>
<evidence type="ECO:0000313" key="2">
    <source>
        <dbReference type="EMBL" id="CAJ0792819.1"/>
    </source>
</evidence>
<reference evidence="2 3" key="1">
    <citation type="submission" date="2023-07" db="EMBL/GenBank/DDBJ databases">
        <authorList>
            <person name="Peeters C."/>
        </authorList>
    </citation>
    <scope>NUCLEOTIDE SEQUENCE [LARGE SCALE GENOMIC DNA]</scope>
    <source>
        <strain evidence="2 3">LMG 18096</strain>
    </source>
</reference>